<name>A0A1I5XGU3_9PSEU</name>
<evidence type="ECO:0000256" key="1">
    <source>
        <dbReference type="SAM" id="MobiDB-lite"/>
    </source>
</evidence>
<proteinExistence type="predicted"/>
<dbReference type="OrthoDB" id="9897830at2"/>
<reference evidence="2 3" key="1">
    <citation type="submission" date="2016-10" db="EMBL/GenBank/DDBJ databases">
        <authorList>
            <person name="de Groot N.N."/>
        </authorList>
    </citation>
    <scope>NUCLEOTIDE SEQUENCE [LARGE SCALE GENOMIC DNA]</scope>
    <source>
        <strain evidence="2 3">DSM 44637</strain>
    </source>
</reference>
<feature type="region of interest" description="Disordered" evidence="1">
    <location>
        <begin position="195"/>
        <end position="245"/>
    </location>
</feature>
<dbReference type="EMBL" id="FOWC01000010">
    <property type="protein sequence ID" value="SFQ31189.1"/>
    <property type="molecule type" value="Genomic_DNA"/>
</dbReference>
<dbReference type="RefSeq" id="WP_093575757.1">
    <property type="nucleotide sequence ID" value="NZ_FOWC01000010.1"/>
</dbReference>
<feature type="compositionally biased region" description="Low complexity" evidence="1">
    <location>
        <begin position="220"/>
        <end position="236"/>
    </location>
</feature>
<protein>
    <submittedName>
        <fullName evidence="2">Uncharacterized protein</fullName>
    </submittedName>
</protein>
<dbReference type="Proteomes" id="UP000199137">
    <property type="component" value="Unassembled WGS sequence"/>
</dbReference>
<dbReference type="AlphaFoldDB" id="A0A1I5XGU3"/>
<accession>A0A1I5XGU3</accession>
<evidence type="ECO:0000313" key="2">
    <source>
        <dbReference type="EMBL" id="SFQ31189.1"/>
    </source>
</evidence>
<dbReference type="STRING" id="112413.SAMN05421854_110224"/>
<organism evidence="2 3">
    <name type="scientific">Amycolatopsis rubida</name>
    <dbReference type="NCBI Taxonomy" id="112413"/>
    <lineage>
        <taxon>Bacteria</taxon>
        <taxon>Bacillati</taxon>
        <taxon>Actinomycetota</taxon>
        <taxon>Actinomycetes</taxon>
        <taxon>Pseudonocardiales</taxon>
        <taxon>Pseudonocardiaceae</taxon>
        <taxon>Amycolatopsis</taxon>
    </lineage>
</organism>
<gene>
    <name evidence="2" type="ORF">SAMN05421854_110224</name>
</gene>
<evidence type="ECO:0000313" key="3">
    <source>
        <dbReference type="Proteomes" id="UP000199137"/>
    </source>
</evidence>
<sequence length="245" mass="26092">MLDPYLYLNVDVGAPVDTRALLRECRRLLGTPDDVPPLISPSDDPSTPGNVVISNPASWSFPASLELVYGIDGPLQEAAGEDAHTGIAENPASTGPPAAQVFFVPHPGWPHISRTGATEHDLGAWLIRETGRWLDRRQLPWQWGAWGSGGDGVRVNAAGPAELGALGNASEGALSPEDIDEVNRWLPGWRRVWPGPQKPGESLLQEWKAPPPRVSGGAGRPSPARPGGAGARHSAANPPRLGRRR</sequence>